<dbReference type="PANTHER" id="PTHR30572">
    <property type="entry name" value="MEMBRANE COMPONENT OF TRANSPORTER-RELATED"/>
    <property type="match status" value="1"/>
</dbReference>
<keyword evidence="1" id="KW-1133">Transmembrane helix</keyword>
<evidence type="ECO:0000256" key="1">
    <source>
        <dbReference type="SAM" id="Phobius"/>
    </source>
</evidence>
<feature type="transmembrane region" description="Helical" evidence="1">
    <location>
        <begin position="287"/>
        <end position="314"/>
    </location>
</feature>
<sequence length="321" mass="34545">MQPMLKTFRRHRLMPALVVMQIALATAILCNALSLLQQRLAPLLVPDGVAANQLILVSHIYNTTGKGWSGAQIQTGYAELRAIPGVIAVSAGSPLPMVSGWYDSDSIFSSNGKHKANAAIYVGNNLVNTLGLKLVAGRNFSPSELVDATMQNEGGLNTDAPVILTHALAQRLFPDTNPLGQQVRVGSKHPSYHDVVGVIGHLLRNDLNSANQPAAGNVLLVPGRFADFPAIEYAVRADPNALPAVLKSIPVALRRVFPPNDATAHSRPRIDTFEVARAAFFHGRRAAVWLLSSVTLVVLIVTLIGIMGLTGFWVQQRTRQI</sequence>
<name>T1B199_9ZZZZ</name>
<dbReference type="InterPro" id="IPR050250">
    <property type="entry name" value="Macrolide_Exporter_MacB"/>
</dbReference>
<gene>
    <name evidence="3" type="ORF">B1B_06957</name>
</gene>
<dbReference type="PANTHER" id="PTHR30572:SF4">
    <property type="entry name" value="ABC TRANSPORTER PERMEASE YTRF"/>
    <property type="match status" value="1"/>
</dbReference>
<keyword evidence="1" id="KW-0472">Membrane</keyword>
<dbReference type="EMBL" id="AUZY01004416">
    <property type="protein sequence ID" value="EQD63607.1"/>
    <property type="molecule type" value="Genomic_DNA"/>
</dbReference>
<dbReference type="InterPro" id="IPR025857">
    <property type="entry name" value="MacB_PCD"/>
</dbReference>
<reference evidence="3" key="2">
    <citation type="journal article" date="2014" name="ISME J.">
        <title>Microbial stratification in low pH oxic and suboxic macroscopic growths along an acid mine drainage.</title>
        <authorList>
            <person name="Mendez-Garcia C."/>
            <person name="Mesa V."/>
            <person name="Sprenger R.R."/>
            <person name="Richter M."/>
            <person name="Diez M.S."/>
            <person name="Solano J."/>
            <person name="Bargiela R."/>
            <person name="Golyshina O.V."/>
            <person name="Manteca A."/>
            <person name="Ramos J.L."/>
            <person name="Gallego J.R."/>
            <person name="Llorente I."/>
            <person name="Martins Dos Santos V.A."/>
            <person name="Jensen O.N."/>
            <person name="Pelaez A.I."/>
            <person name="Sanchez J."/>
            <person name="Ferrer M."/>
        </authorList>
    </citation>
    <scope>NUCLEOTIDE SEQUENCE</scope>
</reference>
<keyword evidence="1" id="KW-0812">Transmembrane</keyword>
<protein>
    <submittedName>
        <fullName evidence="3">ABC transporter permease</fullName>
    </submittedName>
</protein>
<reference evidence="3" key="1">
    <citation type="submission" date="2013-08" db="EMBL/GenBank/DDBJ databases">
        <authorList>
            <person name="Mendez C."/>
            <person name="Richter M."/>
            <person name="Ferrer M."/>
            <person name="Sanchez J."/>
        </authorList>
    </citation>
    <scope>NUCLEOTIDE SEQUENCE</scope>
</reference>
<proteinExistence type="predicted"/>
<dbReference type="GO" id="GO:0022857">
    <property type="term" value="F:transmembrane transporter activity"/>
    <property type="evidence" value="ECO:0007669"/>
    <property type="project" value="TreeGrafter"/>
</dbReference>
<organism evidence="3">
    <name type="scientific">mine drainage metagenome</name>
    <dbReference type="NCBI Taxonomy" id="410659"/>
    <lineage>
        <taxon>unclassified sequences</taxon>
        <taxon>metagenomes</taxon>
        <taxon>ecological metagenomes</taxon>
    </lineage>
</organism>
<evidence type="ECO:0000313" key="3">
    <source>
        <dbReference type="EMBL" id="EQD63607.1"/>
    </source>
</evidence>
<dbReference type="AlphaFoldDB" id="T1B199"/>
<accession>T1B199</accession>
<comment type="caution">
    <text evidence="3">The sequence shown here is derived from an EMBL/GenBank/DDBJ whole genome shotgun (WGS) entry which is preliminary data.</text>
</comment>
<dbReference type="Pfam" id="PF12704">
    <property type="entry name" value="MacB_PCD"/>
    <property type="match status" value="1"/>
</dbReference>
<feature type="non-terminal residue" evidence="3">
    <location>
        <position position="321"/>
    </location>
</feature>
<dbReference type="GO" id="GO:0005886">
    <property type="term" value="C:plasma membrane"/>
    <property type="evidence" value="ECO:0007669"/>
    <property type="project" value="TreeGrafter"/>
</dbReference>
<feature type="domain" description="MacB-like periplasmic core" evidence="2">
    <location>
        <begin position="68"/>
        <end position="244"/>
    </location>
</feature>
<evidence type="ECO:0000259" key="2">
    <source>
        <dbReference type="Pfam" id="PF12704"/>
    </source>
</evidence>